<keyword evidence="2" id="KW-1185">Reference proteome</keyword>
<accession>A0A2V3DT51</accession>
<gene>
    <name evidence="1" type="ORF">CVS29_07525</name>
</gene>
<dbReference type="AlphaFoldDB" id="A0A2V3DT51"/>
<reference evidence="1 2" key="1">
    <citation type="submission" date="2018-05" db="EMBL/GenBank/DDBJ databases">
        <title>Genetic diversity of glacier-inhabiting Cryobacterium bacteria in China and description of Cryobacterium mengkeensis sp. nov. and Arthrobacter glacialis sp. nov.</title>
        <authorList>
            <person name="Liu Q."/>
            <person name="Xin Y.-H."/>
        </authorList>
    </citation>
    <scope>NUCLEOTIDE SEQUENCE [LARGE SCALE GENOMIC DNA]</scope>
    <source>
        <strain evidence="1 2">GP3</strain>
    </source>
</reference>
<organism evidence="1 2">
    <name type="scientific">Arthrobacter psychrochitiniphilus</name>
    <dbReference type="NCBI Taxonomy" id="291045"/>
    <lineage>
        <taxon>Bacteria</taxon>
        <taxon>Bacillati</taxon>
        <taxon>Actinomycetota</taxon>
        <taxon>Actinomycetes</taxon>
        <taxon>Micrococcales</taxon>
        <taxon>Micrococcaceae</taxon>
        <taxon>Arthrobacter</taxon>
    </lineage>
</organism>
<dbReference type="RefSeq" id="WP_110105730.1">
    <property type="nucleotide sequence ID" value="NZ_JACBZZ010000001.1"/>
</dbReference>
<dbReference type="EMBL" id="QHLZ01000004">
    <property type="protein sequence ID" value="PXA65864.1"/>
    <property type="molecule type" value="Genomic_DNA"/>
</dbReference>
<dbReference type="Proteomes" id="UP000246303">
    <property type="component" value="Unassembled WGS sequence"/>
</dbReference>
<protein>
    <submittedName>
        <fullName evidence="1">Uncharacterized protein</fullName>
    </submittedName>
</protein>
<sequence>MGNEREIIAVIAPEDIVEVKQNETSSLLGCSDGEYTWTGQIAAYLQDGVDGPAYVQKIKKTWSDKGNWDVAERTTAQGMTVVDISNAAGYSHGIDYSEKHHLVRVMSFSPCFTMDPPYQYGNEY</sequence>
<comment type="caution">
    <text evidence="1">The sequence shown here is derived from an EMBL/GenBank/DDBJ whole genome shotgun (WGS) entry which is preliminary data.</text>
</comment>
<dbReference type="OrthoDB" id="4938412at2"/>
<evidence type="ECO:0000313" key="1">
    <source>
        <dbReference type="EMBL" id="PXA65864.1"/>
    </source>
</evidence>
<proteinExistence type="predicted"/>
<name>A0A2V3DT51_9MICC</name>
<evidence type="ECO:0000313" key="2">
    <source>
        <dbReference type="Proteomes" id="UP000246303"/>
    </source>
</evidence>